<feature type="transmembrane region" description="Helical" evidence="13">
    <location>
        <begin position="35"/>
        <end position="56"/>
    </location>
</feature>
<dbReference type="InterPro" id="IPR050324">
    <property type="entry name" value="CDP-alcohol_PTase-I"/>
</dbReference>
<dbReference type="PANTHER" id="PTHR14269:SF61">
    <property type="entry name" value="CDP-DIACYLGLYCEROL--SERINE O-PHOSPHATIDYLTRANSFERASE"/>
    <property type="match status" value="1"/>
</dbReference>
<evidence type="ECO:0000256" key="12">
    <source>
        <dbReference type="SAM" id="MobiDB-lite"/>
    </source>
</evidence>
<dbReference type="InterPro" id="IPR012616">
    <property type="entry name" value="CDP-OH_P_trans_C"/>
</dbReference>
<reference evidence="15 16" key="1">
    <citation type="submission" date="2017-02" db="EMBL/GenBank/DDBJ databases">
        <authorList>
            <person name="Peterson S.W."/>
        </authorList>
    </citation>
    <scope>NUCLEOTIDE SEQUENCE [LARGE SCALE GENOMIC DNA]</scope>
    <source>
        <strain evidence="15 16">USBA 369</strain>
    </source>
</reference>
<dbReference type="InterPro" id="IPR000462">
    <property type="entry name" value="CDP-OH_P_trans"/>
</dbReference>
<dbReference type="STRING" id="1365950.SAMN05428963_11192"/>
<sequence>MARAARLMAGPSPFAPFDGEDEGASARRRIPFRSIIPNLITLLAICAGMTGVRLAFEGRFEIAVAMVLGAAALDGIDGRIARLLKGQSRFGAEMDSLADIVNFGIAPGLLLYAHTLKEAGSLGWIAALLYATACALRLARFNTMLDDPHQPKWHTGYFVGVPAPAGAGLAMLPMYLSFMGVDLGYYPATATLSALYIVFIGLLMVSRLPTFSGKSVGIRLRRDVVVPLILLVVLYVALLMSFLWQTLAATAVAYFISIVFSVRSYRERARREREHEHEHGY</sequence>
<dbReference type="GO" id="GO:0008654">
    <property type="term" value="P:phospholipid biosynthetic process"/>
    <property type="evidence" value="ECO:0007669"/>
    <property type="project" value="UniProtKB-KW"/>
</dbReference>
<gene>
    <name evidence="15" type="ORF">SAMN05428963_11192</name>
</gene>
<evidence type="ECO:0000256" key="6">
    <source>
        <dbReference type="ARBA" id="ARBA00022989"/>
    </source>
</evidence>
<keyword evidence="4 11" id="KW-0808">Transferase</keyword>
<dbReference type="GO" id="GO:0016780">
    <property type="term" value="F:phosphotransferase activity, for other substituted phosphate groups"/>
    <property type="evidence" value="ECO:0007669"/>
    <property type="project" value="InterPro"/>
</dbReference>
<dbReference type="PANTHER" id="PTHR14269">
    <property type="entry name" value="CDP-DIACYLGLYCEROL--GLYCEROL-3-PHOSPHATE 3-PHOSPHATIDYLTRANSFERASE-RELATED"/>
    <property type="match status" value="1"/>
</dbReference>
<evidence type="ECO:0000313" key="16">
    <source>
        <dbReference type="Proteomes" id="UP000190135"/>
    </source>
</evidence>
<keyword evidence="10" id="KW-1208">Phospholipid metabolism</keyword>
<evidence type="ECO:0000256" key="2">
    <source>
        <dbReference type="ARBA" id="ARBA00010441"/>
    </source>
</evidence>
<dbReference type="InterPro" id="IPR048254">
    <property type="entry name" value="CDP_ALCOHOL_P_TRANSF_CS"/>
</dbReference>
<evidence type="ECO:0000256" key="1">
    <source>
        <dbReference type="ARBA" id="ARBA00004141"/>
    </source>
</evidence>
<keyword evidence="9" id="KW-0594">Phospholipid biosynthesis</keyword>
<feature type="transmembrane region" description="Helical" evidence="13">
    <location>
        <begin position="157"/>
        <end position="178"/>
    </location>
</feature>
<comment type="similarity">
    <text evidence="2 11">Belongs to the CDP-alcohol phosphatidyltransferase class-I family.</text>
</comment>
<dbReference type="Proteomes" id="UP000190135">
    <property type="component" value="Unassembled WGS sequence"/>
</dbReference>
<feature type="transmembrane region" description="Helical" evidence="13">
    <location>
        <begin position="224"/>
        <end position="242"/>
    </location>
</feature>
<dbReference type="EMBL" id="FUXL01000011">
    <property type="protein sequence ID" value="SKA28557.1"/>
    <property type="molecule type" value="Genomic_DNA"/>
</dbReference>
<evidence type="ECO:0000256" key="3">
    <source>
        <dbReference type="ARBA" id="ARBA00022516"/>
    </source>
</evidence>
<comment type="subcellular location">
    <subcellularLocation>
        <location evidence="1">Membrane</location>
        <topology evidence="1">Multi-pass membrane protein</topology>
    </subcellularLocation>
</comment>
<keyword evidence="3" id="KW-0444">Lipid biosynthesis</keyword>
<dbReference type="Gene3D" id="1.20.120.1760">
    <property type="match status" value="1"/>
</dbReference>
<protein>
    <submittedName>
        <fullName evidence="15">CDP-diacylglycerol---serine O-phosphatidyltransferase</fullName>
    </submittedName>
</protein>
<accession>A0A1T4SK44</accession>
<dbReference type="PROSITE" id="PS00379">
    <property type="entry name" value="CDP_ALCOHOL_P_TRANSF"/>
    <property type="match status" value="1"/>
</dbReference>
<feature type="transmembrane region" description="Helical" evidence="13">
    <location>
        <begin position="184"/>
        <end position="203"/>
    </location>
</feature>
<dbReference type="Pfam" id="PF01066">
    <property type="entry name" value="CDP-OH_P_transf"/>
    <property type="match status" value="1"/>
</dbReference>
<evidence type="ECO:0000256" key="13">
    <source>
        <dbReference type="SAM" id="Phobius"/>
    </source>
</evidence>
<feature type="domain" description="CDP-alcohol phosphatidyltransferase C-terminal" evidence="14">
    <location>
        <begin position="225"/>
        <end position="258"/>
    </location>
</feature>
<evidence type="ECO:0000256" key="4">
    <source>
        <dbReference type="ARBA" id="ARBA00022679"/>
    </source>
</evidence>
<name>A0A1T4SK44_9HYPH</name>
<keyword evidence="16" id="KW-1185">Reference proteome</keyword>
<evidence type="ECO:0000256" key="5">
    <source>
        <dbReference type="ARBA" id="ARBA00022692"/>
    </source>
</evidence>
<evidence type="ECO:0000256" key="8">
    <source>
        <dbReference type="ARBA" id="ARBA00023136"/>
    </source>
</evidence>
<keyword evidence="8 13" id="KW-0472">Membrane</keyword>
<evidence type="ECO:0000256" key="10">
    <source>
        <dbReference type="ARBA" id="ARBA00023264"/>
    </source>
</evidence>
<evidence type="ECO:0000256" key="9">
    <source>
        <dbReference type="ARBA" id="ARBA00023209"/>
    </source>
</evidence>
<keyword evidence="5 13" id="KW-0812">Transmembrane</keyword>
<feature type="transmembrane region" description="Helical" evidence="13">
    <location>
        <begin position="119"/>
        <end position="136"/>
    </location>
</feature>
<organism evidence="15 16">
    <name type="scientific">Consotaella salsifontis</name>
    <dbReference type="NCBI Taxonomy" id="1365950"/>
    <lineage>
        <taxon>Bacteria</taxon>
        <taxon>Pseudomonadati</taxon>
        <taxon>Pseudomonadota</taxon>
        <taxon>Alphaproteobacteria</taxon>
        <taxon>Hyphomicrobiales</taxon>
        <taxon>Aurantimonadaceae</taxon>
        <taxon>Consotaella</taxon>
    </lineage>
</organism>
<evidence type="ECO:0000259" key="14">
    <source>
        <dbReference type="Pfam" id="PF08009"/>
    </source>
</evidence>
<feature type="region of interest" description="Disordered" evidence="12">
    <location>
        <begin position="1"/>
        <end position="22"/>
    </location>
</feature>
<evidence type="ECO:0000256" key="7">
    <source>
        <dbReference type="ARBA" id="ARBA00023098"/>
    </source>
</evidence>
<dbReference type="AlphaFoldDB" id="A0A1T4SK44"/>
<evidence type="ECO:0000313" key="15">
    <source>
        <dbReference type="EMBL" id="SKA28557.1"/>
    </source>
</evidence>
<keyword evidence="7" id="KW-0443">Lipid metabolism</keyword>
<dbReference type="InterPro" id="IPR043130">
    <property type="entry name" value="CDP-OH_PTrfase_TM_dom"/>
</dbReference>
<feature type="transmembrane region" description="Helical" evidence="13">
    <location>
        <begin position="248"/>
        <end position="265"/>
    </location>
</feature>
<evidence type="ECO:0000256" key="11">
    <source>
        <dbReference type="RuleBase" id="RU003750"/>
    </source>
</evidence>
<proteinExistence type="inferred from homology"/>
<dbReference type="GO" id="GO:0016020">
    <property type="term" value="C:membrane"/>
    <property type="evidence" value="ECO:0007669"/>
    <property type="project" value="UniProtKB-SubCell"/>
</dbReference>
<keyword evidence="6 13" id="KW-1133">Transmembrane helix</keyword>
<dbReference type="Pfam" id="PF08009">
    <property type="entry name" value="CDP-OH_P_tran_2"/>
    <property type="match status" value="1"/>
</dbReference>